<keyword evidence="4" id="KW-1185">Reference proteome</keyword>
<feature type="compositionally biased region" description="Basic and acidic residues" evidence="2">
    <location>
        <begin position="366"/>
        <end position="378"/>
    </location>
</feature>
<organism evidence="3 4">
    <name type="scientific">Zea mays</name>
    <name type="common">Maize</name>
    <dbReference type="NCBI Taxonomy" id="4577"/>
    <lineage>
        <taxon>Eukaryota</taxon>
        <taxon>Viridiplantae</taxon>
        <taxon>Streptophyta</taxon>
        <taxon>Embryophyta</taxon>
        <taxon>Tracheophyta</taxon>
        <taxon>Spermatophyta</taxon>
        <taxon>Magnoliopsida</taxon>
        <taxon>Liliopsida</taxon>
        <taxon>Poales</taxon>
        <taxon>Poaceae</taxon>
        <taxon>PACMAD clade</taxon>
        <taxon>Panicoideae</taxon>
        <taxon>Andropogonodae</taxon>
        <taxon>Andropogoneae</taxon>
        <taxon>Tripsacinae</taxon>
        <taxon>Zea</taxon>
    </lineage>
</organism>
<feature type="repeat" description="TPR" evidence="1">
    <location>
        <begin position="75"/>
        <end position="108"/>
    </location>
</feature>
<feature type="region of interest" description="Disordered" evidence="2">
    <location>
        <begin position="362"/>
        <end position="387"/>
    </location>
</feature>
<reference evidence="4" key="1">
    <citation type="journal article" date="2009" name="Science">
        <title>The B73 maize genome: complexity, diversity, and dynamics.</title>
        <authorList>
            <person name="Schnable P.S."/>
            <person name="Ware D."/>
            <person name="Fulton R.S."/>
            <person name="Stein J.C."/>
            <person name="Wei F."/>
            <person name="Pasternak S."/>
            <person name="Liang C."/>
            <person name="Zhang J."/>
            <person name="Fulton L."/>
            <person name="Graves T.A."/>
            <person name="Minx P."/>
            <person name="Reily A.D."/>
            <person name="Courtney L."/>
            <person name="Kruchowski S.S."/>
            <person name="Tomlinson C."/>
            <person name="Strong C."/>
            <person name="Delehaunty K."/>
            <person name="Fronick C."/>
            <person name="Courtney B."/>
            <person name="Rock S.M."/>
            <person name="Belter E."/>
            <person name="Du F."/>
            <person name="Kim K."/>
            <person name="Abbott R.M."/>
            <person name="Cotton M."/>
            <person name="Levy A."/>
            <person name="Marchetto P."/>
            <person name="Ochoa K."/>
            <person name="Jackson S.M."/>
            <person name="Gillam B."/>
            <person name="Chen W."/>
            <person name="Yan L."/>
            <person name="Higginbotham J."/>
            <person name="Cardenas M."/>
            <person name="Waligorski J."/>
            <person name="Applebaum E."/>
            <person name="Phelps L."/>
            <person name="Falcone J."/>
            <person name="Kanchi K."/>
            <person name="Thane T."/>
            <person name="Scimone A."/>
            <person name="Thane N."/>
            <person name="Henke J."/>
            <person name="Wang T."/>
            <person name="Ruppert J."/>
            <person name="Shah N."/>
            <person name="Rotter K."/>
            <person name="Hodges J."/>
            <person name="Ingenthron E."/>
            <person name="Cordes M."/>
            <person name="Kohlberg S."/>
            <person name="Sgro J."/>
            <person name="Delgado B."/>
            <person name="Mead K."/>
            <person name="Chinwalla A."/>
            <person name="Leonard S."/>
            <person name="Crouse K."/>
            <person name="Collura K."/>
            <person name="Kudrna D."/>
            <person name="Currie J."/>
            <person name="He R."/>
            <person name="Angelova A."/>
            <person name="Rajasekar S."/>
            <person name="Mueller T."/>
            <person name="Lomeli R."/>
            <person name="Scara G."/>
            <person name="Ko A."/>
            <person name="Delaney K."/>
            <person name="Wissotski M."/>
            <person name="Lopez G."/>
            <person name="Campos D."/>
            <person name="Braidotti M."/>
            <person name="Ashley E."/>
            <person name="Golser W."/>
            <person name="Kim H."/>
            <person name="Lee S."/>
            <person name="Lin J."/>
            <person name="Dujmic Z."/>
            <person name="Kim W."/>
            <person name="Talag J."/>
            <person name="Zuccolo A."/>
            <person name="Fan C."/>
            <person name="Sebastian A."/>
            <person name="Kramer M."/>
            <person name="Spiegel L."/>
            <person name="Nascimento L."/>
            <person name="Zutavern T."/>
            <person name="Miller B."/>
            <person name="Ambroise C."/>
            <person name="Muller S."/>
            <person name="Spooner W."/>
            <person name="Narechania A."/>
            <person name="Ren L."/>
            <person name="Wei S."/>
            <person name="Kumari S."/>
            <person name="Faga B."/>
            <person name="Levy M.J."/>
            <person name="McMahan L."/>
            <person name="Van Buren P."/>
            <person name="Vaughn M.W."/>
            <person name="Ying K."/>
            <person name="Yeh C.-T."/>
            <person name="Emrich S.J."/>
            <person name="Jia Y."/>
            <person name="Kalyanaraman A."/>
            <person name="Hsia A.-P."/>
            <person name="Barbazuk W.B."/>
            <person name="Baucom R.S."/>
            <person name="Brutnell T.P."/>
            <person name="Carpita N.C."/>
            <person name="Chaparro C."/>
            <person name="Chia J.-M."/>
            <person name="Deragon J.-M."/>
            <person name="Estill J.C."/>
            <person name="Fu Y."/>
            <person name="Jeddeloh J.A."/>
            <person name="Han Y."/>
            <person name="Lee H."/>
            <person name="Li P."/>
            <person name="Lisch D.R."/>
            <person name="Liu S."/>
            <person name="Liu Z."/>
            <person name="Nagel D.H."/>
            <person name="McCann M.C."/>
            <person name="SanMiguel P."/>
            <person name="Myers A.M."/>
            <person name="Nettleton D."/>
            <person name="Nguyen J."/>
            <person name="Penning B.W."/>
            <person name="Ponnala L."/>
            <person name="Schneider K.L."/>
            <person name="Schwartz D.C."/>
            <person name="Sharma A."/>
            <person name="Soderlund C."/>
            <person name="Springer N.M."/>
            <person name="Sun Q."/>
            <person name="Wang H."/>
            <person name="Waterman M."/>
            <person name="Westerman R."/>
            <person name="Wolfgruber T.K."/>
            <person name="Yang L."/>
            <person name="Yu Y."/>
            <person name="Zhang L."/>
            <person name="Zhou S."/>
            <person name="Zhu Q."/>
            <person name="Bennetzen J.L."/>
            <person name="Dawe R.K."/>
            <person name="Jiang J."/>
            <person name="Jiang N."/>
            <person name="Presting G.G."/>
            <person name="Wessler S.R."/>
            <person name="Aluru S."/>
            <person name="Martienssen R.A."/>
            <person name="Clifton S.W."/>
            <person name="McCombie W.R."/>
            <person name="Wing R.A."/>
            <person name="Wilson R.K."/>
        </authorList>
    </citation>
    <scope>NUCLEOTIDE SEQUENCE [LARGE SCALE GENOMIC DNA]</scope>
    <source>
        <strain evidence="4">cv. B73</strain>
    </source>
</reference>
<proteinExistence type="evidence at protein level"/>
<reference evidence="3" key="3">
    <citation type="submission" date="2021-05" db="UniProtKB">
        <authorList>
            <consortium name="EnsemblPlants"/>
        </authorList>
    </citation>
    <scope>IDENTIFICATION</scope>
    <source>
        <strain evidence="3">cv. B73</strain>
    </source>
</reference>
<dbReference type="SUPFAM" id="SSF48452">
    <property type="entry name" value="TPR-like"/>
    <property type="match status" value="1"/>
</dbReference>
<dbReference type="AlphaFoldDB" id="A0A804QLJ6"/>
<dbReference type="Gramene" id="Zm00001eb340780_T001">
    <property type="protein sequence ID" value="Zm00001eb340780_P001"/>
    <property type="gene ID" value="Zm00001eb340780"/>
</dbReference>
<evidence type="ECO:0000256" key="1">
    <source>
        <dbReference type="PROSITE-ProRule" id="PRU00339"/>
    </source>
</evidence>
<dbReference type="Gene3D" id="1.25.40.10">
    <property type="entry name" value="Tetratricopeptide repeat domain"/>
    <property type="match status" value="1"/>
</dbReference>
<dbReference type="EnsemblPlants" id="Zm00001eb340780_T001">
    <property type="protein sequence ID" value="Zm00001eb340780_P001"/>
    <property type="gene ID" value="Zm00001eb340780"/>
</dbReference>
<dbReference type="InterPro" id="IPR011990">
    <property type="entry name" value="TPR-like_helical_dom_sf"/>
</dbReference>
<evidence type="ECO:0000256" key="2">
    <source>
        <dbReference type="SAM" id="MobiDB-lite"/>
    </source>
</evidence>
<keyword evidence="1" id="KW-0802">TPR repeat</keyword>
<evidence type="ECO:0007829" key="5">
    <source>
        <dbReference type="PeptideAtlas" id="A0A804QLJ6"/>
    </source>
</evidence>
<accession>A0A804QLJ6</accession>
<reference evidence="3" key="2">
    <citation type="submission" date="2019-07" db="EMBL/GenBank/DDBJ databases">
        <authorList>
            <person name="Seetharam A."/>
            <person name="Woodhouse M."/>
            <person name="Cannon E."/>
        </authorList>
    </citation>
    <scope>NUCLEOTIDE SEQUENCE [LARGE SCALE GENOMIC DNA]</scope>
    <source>
        <strain evidence="3">cv. B73</strain>
    </source>
</reference>
<dbReference type="InterPro" id="IPR019734">
    <property type="entry name" value="TPR_rpt"/>
</dbReference>
<dbReference type="PANTHER" id="PTHR47908:SF2">
    <property type="entry name" value="TETRATRICOPEPTIDE REPEAT (TPR)-LIKE SUPERFAMILY PROTEIN"/>
    <property type="match status" value="1"/>
</dbReference>
<dbReference type="PROSITE" id="PS50005">
    <property type="entry name" value="TPR"/>
    <property type="match status" value="1"/>
</dbReference>
<evidence type="ECO:0008006" key="6">
    <source>
        <dbReference type="Google" id="ProtNLM"/>
    </source>
</evidence>
<dbReference type="PANTHER" id="PTHR47908">
    <property type="match status" value="1"/>
</dbReference>
<protein>
    <recommendedName>
        <fullName evidence="6">Tetratricopeptide repeat (TPR)-like superfamily protein</fullName>
    </recommendedName>
</protein>
<name>A0A804QLJ6_MAIZE</name>
<dbReference type="InParanoid" id="A0A804QLJ6"/>
<evidence type="ECO:0000313" key="4">
    <source>
        <dbReference type="Proteomes" id="UP000007305"/>
    </source>
</evidence>
<evidence type="ECO:0000313" key="3">
    <source>
        <dbReference type="EnsemblPlants" id="Zm00001eb340780_P001"/>
    </source>
</evidence>
<sequence>MAPAFPTTLLHQASTSFRFPAGAAGCIRPHCLAPLAAPTTLSLAATPAVPRRLLLPVAAGIWDLISGGAGAAAAASLAVRRGMQLFRQGDVAGSLAEFDKAIEMDPRQKQYLWQRGLSLYYLDRFEEGAEQFRIDVAANPNDTEESIWCFLCEAQLYGTEEARKRFLEVGLDSRPVMREAYALLRSGADPEKLVAKFSSGTDGEVFYSSLYAGLYYESQSLWKFRKGPLTGTAFDPLPLPSGVPVPMCFCGDPCKVDKSEDHETYRQRYWMCANFAFEPTIVQRRMNLMTPSPLCDFEQWIDTEISEKDKKWLDNLKKWDAEDKERIEKRREKLAAEQQREDEQKMRRVAECREEKEKKLERARRAKEAMKDNPDAFRKGKWPRCTQ</sequence>
<dbReference type="Proteomes" id="UP000007305">
    <property type="component" value="Chromosome 8"/>
</dbReference>
<keyword evidence="5" id="KW-1267">Proteomics identification</keyword>